<sequence length="677" mass="74807">MAGLTKKYADATDPELLRANSFVRDFSSRRLGIQYNGIRVFYRRHADAELLPHDPPLPLIVLVHGLGGSVAQFEPLLASLIKRASCLAIDFPGCGRSQFSPTSWDAYTTDALTDLLETAIDAYAEPEQGVIFIGHSMGTAIAARMANSSAKNALSRNVKALVGICPVSGPPPDAKAQKFRQLLYVPDFLFNLFRAWDRLGGPESPSVKRYVGPDATPELIKLQTEFNYQSRTPVFRRMAWGALPTLSEGQATGGLFGEPTWDGLNVPVCLIGGNDDVVTEPEEVEKIRQILNPEDEIALFDGSILSQANALPHGTEDASPSTPPAAAAPIGPTNKGKGVAITPKHRKDLAHKEPLTIIPEQPHEGSSATGDQQEPDVDDAVYIPELELSSSSDSGELRVEDSSTASGQQKSAKGKGKEPAAPLPDIPEQPTAPVKVIRTHYLKAGHALLYDPRQVRTVAGYIGEFMEQRVTGRLSRTWQEQYLIRTGKREGKWDVKNLQKWMGVQAVSHPIGGIFRAMKTLREVDERHCPSEFARQWGTEIKDVIDISHTKPVYNYHNFGEDHGRIVYHKLATESKKPPTDGNIASFIQLVDELREKQMKRRAKEDFWGPKPVIGVHCHYGFNRTGYLIVCYLVERCNYKLSDAIDEFAEERPTGIHHIDFIDSLNVRYSSVGVSSF</sequence>
<dbReference type="InterPro" id="IPR051029">
    <property type="entry name" value="mRNA_Capping_Enz/RNA_Phosphat"/>
</dbReference>
<dbReference type="InterPro" id="IPR029058">
    <property type="entry name" value="AB_hydrolase_fold"/>
</dbReference>
<dbReference type="PROSITE" id="PS00383">
    <property type="entry name" value="TYR_PHOSPHATASE_1"/>
    <property type="match status" value="1"/>
</dbReference>
<gene>
    <name evidence="3" type="ORF">KHLLAP_LOCUS6861</name>
</gene>
<dbReference type="PROSITE" id="PS50056">
    <property type="entry name" value="TYR_PHOSPHATASE_2"/>
    <property type="match status" value="1"/>
</dbReference>
<comment type="caution">
    <text evidence="3">The sequence shown here is derived from an EMBL/GenBank/DDBJ whole genome shotgun (WGS) entry which is preliminary data.</text>
</comment>
<evidence type="ECO:0000313" key="3">
    <source>
        <dbReference type="EMBL" id="CAJ2506393.1"/>
    </source>
</evidence>
<dbReference type="Gene3D" id="3.90.190.10">
    <property type="entry name" value="Protein tyrosine phosphatase superfamily"/>
    <property type="match status" value="1"/>
</dbReference>
<dbReference type="PANTHER" id="PTHR10367:SF25">
    <property type="entry name" value="DUAL SPECIFICITY PHOSPHATASE CATALYTIC DOMAIN PROTEIN (AFU_ORTHOLOGUE AFUA_1G03540)"/>
    <property type="match status" value="1"/>
</dbReference>
<accession>A0AAI8YJ06</accession>
<organism evidence="3 4">
    <name type="scientific">Anthostomella pinea</name>
    <dbReference type="NCBI Taxonomy" id="933095"/>
    <lineage>
        <taxon>Eukaryota</taxon>
        <taxon>Fungi</taxon>
        <taxon>Dikarya</taxon>
        <taxon>Ascomycota</taxon>
        <taxon>Pezizomycotina</taxon>
        <taxon>Sordariomycetes</taxon>
        <taxon>Xylariomycetidae</taxon>
        <taxon>Xylariales</taxon>
        <taxon>Xylariaceae</taxon>
        <taxon>Anthostomella</taxon>
    </lineage>
</organism>
<dbReference type="GO" id="GO:0004484">
    <property type="term" value="F:mRNA guanylyltransferase activity"/>
    <property type="evidence" value="ECO:0007669"/>
    <property type="project" value="TreeGrafter"/>
</dbReference>
<dbReference type="AlphaFoldDB" id="A0AAI8YJ06"/>
<evidence type="ECO:0000256" key="1">
    <source>
        <dbReference type="SAM" id="MobiDB-lite"/>
    </source>
</evidence>
<feature type="region of interest" description="Disordered" evidence="1">
    <location>
        <begin position="387"/>
        <end position="430"/>
    </location>
</feature>
<feature type="region of interest" description="Disordered" evidence="1">
    <location>
        <begin position="310"/>
        <end position="340"/>
    </location>
</feature>
<dbReference type="InterPro" id="IPR000073">
    <property type="entry name" value="AB_hydrolase_1"/>
</dbReference>
<reference evidence="3" key="1">
    <citation type="submission" date="2023-10" db="EMBL/GenBank/DDBJ databases">
        <authorList>
            <person name="Hackl T."/>
        </authorList>
    </citation>
    <scope>NUCLEOTIDE SEQUENCE</scope>
</reference>
<dbReference type="FunFam" id="3.90.190.10:FF:000090">
    <property type="entry name" value="Dual specificity phosphatase catalytic domain protein"/>
    <property type="match status" value="1"/>
</dbReference>
<feature type="region of interest" description="Disordered" evidence="1">
    <location>
        <begin position="356"/>
        <end position="375"/>
    </location>
</feature>
<dbReference type="InterPro" id="IPR029021">
    <property type="entry name" value="Prot-tyrosine_phosphatase-like"/>
</dbReference>
<dbReference type="Pfam" id="PF00782">
    <property type="entry name" value="DSPc"/>
    <property type="match status" value="1"/>
</dbReference>
<feature type="compositionally biased region" description="Low complexity" evidence="1">
    <location>
        <begin position="318"/>
        <end position="333"/>
    </location>
</feature>
<proteinExistence type="predicted"/>
<feature type="domain" description="Tyrosine specific protein phosphatases" evidence="2">
    <location>
        <begin position="585"/>
        <end position="657"/>
    </location>
</feature>
<name>A0AAI8YJ06_9PEZI</name>
<evidence type="ECO:0000313" key="4">
    <source>
        <dbReference type="Proteomes" id="UP001295740"/>
    </source>
</evidence>
<keyword evidence="4" id="KW-1185">Reference proteome</keyword>
<dbReference type="GO" id="GO:0006370">
    <property type="term" value="P:7-methylguanosine mRNA capping"/>
    <property type="evidence" value="ECO:0007669"/>
    <property type="project" value="TreeGrafter"/>
</dbReference>
<dbReference type="SMART" id="SM00404">
    <property type="entry name" value="PTPc_motif"/>
    <property type="match status" value="1"/>
</dbReference>
<dbReference type="InterPro" id="IPR000340">
    <property type="entry name" value="Dual-sp_phosphatase_cat-dom"/>
</dbReference>
<dbReference type="Pfam" id="PF12697">
    <property type="entry name" value="Abhydrolase_6"/>
    <property type="match status" value="1"/>
</dbReference>
<evidence type="ECO:0000259" key="2">
    <source>
        <dbReference type="PROSITE" id="PS50056"/>
    </source>
</evidence>
<dbReference type="PANTHER" id="PTHR10367">
    <property type="entry name" value="MRNA-CAPPING ENZYME"/>
    <property type="match status" value="1"/>
</dbReference>
<dbReference type="InterPro" id="IPR000387">
    <property type="entry name" value="Tyr_Pase_dom"/>
</dbReference>
<dbReference type="Gene3D" id="3.40.50.1820">
    <property type="entry name" value="alpha/beta hydrolase"/>
    <property type="match status" value="1"/>
</dbReference>
<dbReference type="InterPro" id="IPR016130">
    <property type="entry name" value="Tyr_Pase_AS"/>
</dbReference>
<dbReference type="SUPFAM" id="SSF52799">
    <property type="entry name" value="(Phosphotyrosine protein) phosphatases II"/>
    <property type="match status" value="1"/>
</dbReference>
<dbReference type="GO" id="GO:0140096">
    <property type="term" value="F:catalytic activity, acting on a protein"/>
    <property type="evidence" value="ECO:0007669"/>
    <property type="project" value="UniProtKB-ARBA"/>
</dbReference>
<dbReference type="SUPFAM" id="SSF53474">
    <property type="entry name" value="alpha/beta-Hydrolases"/>
    <property type="match status" value="1"/>
</dbReference>
<protein>
    <submittedName>
        <fullName evidence="3">Uu.00g005230.m01.CDS01</fullName>
    </submittedName>
</protein>
<dbReference type="Proteomes" id="UP001295740">
    <property type="component" value="Unassembled WGS sequence"/>
</dbReference>
<dbReference type="InterPro" id="IPR003595">
    <property type="entry name" value="Tyr_Pase_cat"/>
</dbReference>
<dbReference type="EMBL" id="CAUWAG010000008">
    <property type="protein sequence ID" value="CAJ2506393.1"/>
    <property type="molecule type" value="Genomic_DNA"/>
</dbReference>